<dbReference type="CDD" id="cd10361">
    <property type="entry name" value="SH2_Fps_family"/>
    <property type="match status" value="1"/>
</dbReference>
<keyword evidence="7" id="KW-0727">SH2 domain</keyword>
<accession>A0A5S6QQH2</accession>
<keyword evidence="13" id="KW-1185">Reference proteome</keyword>
<dbReference type="InterPro" id="IPR001245">
    <property type="entry name" value="Ser-Thr/Tyr_kinase_cat_dom"/>
</dbReference>
<dbReference type="Proteomes" id="UP000046395">
    <property type="component" value="Unassembled WGS sequence"/>
</dbReference>
<keyword evidence="4 8" id="KW-0067">ATP-binding</keyword>
<dbReference type="Pfam" id="PF07714">
    <property type="entry name" value="PK_Tyr_Ser-Thr"/>
    <property type="match status" value="1"/>
</dbReference>
<proteinExistence type="inferred from homology"/>
<dbReference type="InterPro" id="IPR000980">
    <property type="entry name" value="SH2"/>
</dbReference>
<evidence type="ECO:0000256" key="2">
    <source>
        <dbReference type="ARBA" id="ARBA00022741"/>
    </source>
</evidence>
<dbReference type="InterPro" id="IPR035849">
    <property type="entry name" value="Fes/Fps/Fer_SH2"/>
</dbReference>
<dbReference type="PROSITE" id="PS00109">
    <property type="entry name" value="PROTEIN_KINASE_TYR"/>
    <property type="match status" value="1"/>
</dbReference>
<evidence type="ECO:0000256" key="8">
    <source>
        <dbReference type="PROSITE-ProRule" id="PRU10141"/>
    </source>
</evidence>
<dbReference type="SUPFAM" id="SSF56112">
    <property type="entry name" value="Protein kinase-like (PK-like)"/>
    <property type="match status" value="1"/>
</dbReference>
<dbReference type="AlphaFoldDB" id="A0A5S6QQH2"/>
<keyword evidence="2 8" id="KW-0547">Nucleotide-binding</keyword>
<dbReference type="InterPro" id="IPR011009">
    <property type="entry name" value="Kinase-like_dom_sf"/>
</dbReference>
<dbReference type="PROSITE" id="PS50001">
    <property type="entry name" value="SH2"/>
    <property type="match status" value="1"/>
</dbReference>
<feature type="binding site" evidence="8">
    <location>
        <position position="208"/>
    </location>
    <ligand>
        <name>ATP</name>
        <dbReference type="ChEBI" id="CHEBI:30616"/>
    </ligand>
</feature>
<keyword evidence="5 9" id="KW-0829">Tyrosine-protein kinase</keyword>
<evidence type="ECO:0000256" key="3">
    <source>
        <dbReference type="ARBA" id="ARBA00022777"/>
    </source>
</evidence>
<dbReference type="SMART" id="SM00252">
    <property type="entry name" value="SH2"/>
    <property type="match status" value="1"/>
</dbReference>
<evidence type="ECO:0000256" key="7">
    <source>
        <dbReference type="PROSITE-ProRule" id="PRU00191"/>
    </source>
</evidence>
<dbReference type="EC" id="2.7.10.2" evidence="9"/>
<dbReference type="InterPro" id="IPR050198">
    <property type="entry name" value="Non-receptor_tyrosine_kinases"/>
</dbReference>
<dbReference type="PROSITE" id="PS00107">
    <property type="entry name" value="PROTEIN_KINASE_ATP"/>
    <property type="match status" value="1"/>
</dbReference>
<feature type="compositionally biased region" description="Basic residues" evidence="10">
    <location>
        <begin position="13"/>
        <end position="23"/>
    </location>
</feature>
<comment type="catalytic activity">
    <reaction evidence="6 9">
        <text>L-tyrosyl-[protein] + ATP = O-phospho-L-tyrosyl-[protein] + ADP + H(+)</text>
        <dbReference type="Rhea" id="RHEA:10596"/>
        <dbReference type="Rhea" id="RHEA-COMP:10136"/>
        <dbReference type="Rhea" id="RHEA-COMP:20101"/>
        <dbReference type="ChEBI" id="CHEBI:15378"/>
        <dbReference type="ChEBI" id="CHEBI:30616"/>
        <dbReference type="ChEBI" id="CHEBI:46858"/>
        <dbReference type="ChEBI" id="CHEBI:61978"/>
        <dbReference type="ChEBI" id="CHEBI:456216"/>
        <dbReference type="EC" id="2.7.10.2"/>
    </reaction>
</comment>
<dbReference type="InterPro" id="IPR017441">
    <property type="entry name" value="Protein_kinase_ATP_BS"/>
</dbReference>
<dbReference type="WBParaSite" id="TMUE_2000009122.1">
    <property type="protein sequence ID" value="TMUE_2000009122.1"/>
    <property type="gene ID" value="WBGene00302693"/>
</dbReference>
<dbReference type="CDD" id="cd00192">
    <property type="entry name" value="PTKc"/>
    <property type="match status" value="1"/>
</dbReference>
<keyword evidence="1 9" id="KW-0808">Transferase</keyword>
<organism evidence="13 14">
    <name type="scientific">Trichuris muris</name>
    <name type="common">Mouse whipworm</name>
    <dbReference type="NCBI Taxonomy" id="70415"/>
    <lineage>
        <taxon>Eukaryota</taxon>
        <taxon>Metazoa</taxon>
        <taxon>Ecdysozoa</taxon>
        <taxon>Nematoda</taxon>
        <taxon>Enoplea</taxon>
        <taxon>Dorylaimia</taxon>
        <taxon>Trichinellida</taxon>
        <taxon>Trichuridae</taxon>
        <taxon>Trichuris</taxon>
    </lineage>
</organism>
<evidence type="ECO:0000313" key="14">
    <source>
        <dbReference type="WBParaSite" id="TMUE_2000009122.1"/>
    </source>
</evidence>
<feature type="domain" description="Protein kinase" evidence="12">
    <location>
        <begin position="175"/>
        <end position="439"/>
    </location>
</feature>
<dbReference type="InterPro" id="IPR020635">
    <property type="entry name" value="Tyr_kinase_cat_dom"/>
</dbReference>
<dbReference type="PROSITE" id="PS50011">
    <property type="entry name" value="PROTEIN_KINASE_DOM"/>
    <property type="match status" value="1"/>
</dbReference>
<feature type="compositionally biased region" description="Basic and acidic residues" evidence="10">
    <location>
        <begin position="1"/>
        <end position="12"/>
    </location>
</feature>
<dbReference type="PRINTS" id="PR00109">
    <property type="entry name" value="TYRKINASE"/>
</dbReference>
<comment type="similarity">
    <text evidence="9">Belongs to the protein kinase superfamily. Tyr protein kinase family.</text>
</comment>
<feature type="region of interest" description="Disordered" evidence="10">
    <location>
        <begin position="1"/>
        <end position="32"/>
    </location>
</feature>
<keyword evidence="3 9" id="KW-0418">Kinase</keyword>
<dbReference type="InterPro" id="IPR036860">
    <property type="entry name" value="SH2_dom_sf"/>
</dbReference>
<protein>
    <recommendedName>
        <fullName evidence="9">Tyrosine-protein kinase</fullName>
        <ecNumber evidence="9">2.7.10.2</ecNumber>
    </recommendedName>
</protein>
<evidence type="ECO:0000256" key="5">
    <source>
        <dbReference type="ARBA" id="ARBA00023137"/>
    </source>
</evidence>
<dbReference type="Gene3D" id="3.30.505.10">
    <property type="entry name" value="SH2 domain"/>
    <property type="match status" value="1"/>
</dbReference>
<dbReference type="GO" id="GO:0004715">
    <property type="term" value="F:non-membrane spanning protein tyrosine kinase activity"/>
    <property type="evidence" value="ECO:0007669"/>
    <property type="project" value="UniProtKB-EC"/>
</dbReference>
<evidence type="ECO:0000256" key="1">
    <source>
        <dbReference type="ARBA" id="ARBA00022679"/>
    </source>
</evidence>
<dbReference type="InterPro" id="IPR008266">
    <property type="entry name" value="Tyr_kinase_AS"/>
</dbReference>
<dbReference type="SUPFAM" id="SSF55550">
    <property type="entry name" value="SH2 domain"/>
    <property type="match status" value="1"/>
</dbReference>
<dbReference type="PANTHER" id="PTHR24418">
    <property type="entry name" value="TYROSINE-PROTEIN KINASE"/>
    <property type="match status" value="1"/>
</dbReference>
<dbReference type="STRING" id="70415.A0A5S6QQH2"/>
<feature type="domain" description="SH2" evidence="11">
    <location>
        <begin position="65"/>
        <end position="157"/>
    </location>
</feature>
<evidence type="ECO:0000256" key="6">
    <source>
        <dbReference type="ARBA" id="ARBA00051245"/>
    </source>
</evidence>
<name>A0A5S6QQH2_TRIMR</name>
<reference evidence="14" key="1">
    <citation type="submission" date="2019-12" db="UniProtKB">
        <authorList>
            <consortium name="WormBaseParasite"/>
        </authorList>
    </citation>
    <scope>IDENTIFICATION</scope>
</reference>
<evidence type="ECO:0000256" key="4">
    <source>
        <dbReference type="ARBA" id="ARBA00022840"/>
    </source>
</evidence>
<evidence type="ECO:0000259" key="11">
    <source>
        <dbReference type="PROSITE" id="PS50001"/>
    </source>
</evidence>
<evidence type="ECO:0000313" key="13">
    <source>
        <dbReference type="Proteomes" id="UP000046395"/>
    </source>
</evidence>
<dbReference type="Pfam" id="PF00017">
    <property type="entry name" value="SH2"/>
    <property type="match status" value="1"/>
</dbReference>
<dbReference type="Gene3D" id="1.10.510.10">
    <property type="entry name" value="Transferase(Phosphotransferase) domain 1"/>
    <property type="match status" value="1"/>
</dbReference>
<evidence type="ECO:0000256" key="10">
    <source>
        <dbReference type="SAM" id="MobiDB-lite"/>
    </source>
</evidence>
<sequence>MPKESERAESKSSKRISGTRRRSSQLLSGLLPSSLVLRRRTITKRKSKRRRPSPTENDPVKLKPYFYGIMPREDVEMILSGDGDFVVRRTTFRPDKHCTGLCVSVKWKNCVHHVVVRFKLSQNKFSFMFEDKAFPTVVELVDYYVKMKQPLTGRNPVKLNACHKRADWVLRDSQVTLKSVIGKGNFGEVWQAELVRDDTNVVENVAVKFLKSDGVPTEERLQFFAECRRLRQLRHDQLVSFIGITVDGNPAKMVMELCDIPLTKYLEKKRGTISWLEKSKMLLQIAKGMEYLAKEGIIHRDLAARNCLLKDGVVKIADLGMAREGGLYKMTPGLKPIPIKWTAPDAMRLRDYSEKTDVWSFGVLTWEVLTDGEAPYAALQEKSKAFGADLIEFLDAGNRLEAPKDTPAELKKLMLSCMDGTRANRPTFSEIVKALEDIYKAMGGVP</sequence>
<dbReference type="GO" id="GO:0005524">
    <property type="term" value="F:ATP binding"/>
    <property type="evidence" value="ECO:0007669"/>
    <property type="project" value="UniProtKB-UniRule"/>
</dbReference>
<dbReference type="InterPro" id="IPR000719">
    <property type="entry name" value="Prot_kinase_dom"/>
</dbReference>
<dbReference type="SMART" id="SM00219">
    <property type="entry name" value="TyrKc"/>
    <property type="match status" value="1"/>
</dbReference>
<evidence type="ECO:0000259" key="12">
    <source>
        <dbReference type="PROSITE" id="PS50011"/>
    </source>
</evidence>
<evidence type="ECO:0000256" key="9">
    <source>
        <dbReference type="RuleBase" id="RU362096"/>
    </source>
</evidence>